<dbReference type="SUPFAM" id="SSF51306">
    <property type="entry name" value="LexA/Signal peptidase"/>
    <property type="match status" value="1"/>
</dbReference>
<dbReference type="GO" id="GO:0016020">
    <property type="term" value="C:membrane"/>
    <property type="evidence" value="ECO:0007669"/>
    <property type="project" value="UniProtKB-SubCell"/>
</dbReference>
<comment type="subcellular location">
    <subcellularLocation>
        <location evidence="6">Membrane</location>
        <topology evidence="6">Single-pass type II membrane protein</topology>
    </subcellularLocation>
</comment>
<name>A0A1F7K2B1_9BACT</name>
<feature type="active site" evidence="5">
    <location>
        <position position="46"/>
    </location>
</feature>
<comment type="similarity">
    <text evidence="2 6">Belongs to the peptidase S26 family.</text>
</comment>
<dbReference type="CDD" id="cd06530">
    <property type="entry name" value="S26_SPase_I"/>
    <property type="match status" value="1"/>
</dbReference>
<evidence type="ECO:0000256" key="6">
    <source>
        <dbReference type="RuleBase" id="RU362042"/>
    </source>
</evidence>
<dbReference type="Proteomes" id="UP000178450">
    <property type="component" value="Unassembled WGS sequence"/>
</dbReference>
<evidence type="ECO:0000313" key="8">
    <source>
        <dbReference type="EMBL" id="OGK61985.1"/>
    </source>
</evidence>
<keyword evidence="4 6" id="KW-0378">Hydrolase</keyword>
<dbReference type="InterPro" id="IPR000223">
    <property type="entry name" value="Pept_S26A_signal_pept_1"/>
</dbReference>
<dbReference type="AlphaFoldDB" id="A0A1F7K2B1"/>
<keyword evidence="6" id="KW-0472">Membrane</keyword>
<dbReference type="Pfam" id="PF10502">
    <property type="entry name" value="Peptidase_S26"/>
    <property type="match status" value="1"/>
</dbReference>
<dbReference type="GO" id="GO:0004252">
    <property type="term" value="F:serine-type endopeptidase activity"/>
    <property type="evidence" value="ECO:0007669"/>
    <property type="project" value="InterPro"/>
</dbReference>
<dbReference type="InterPro" id="IPR019758">
    <property type="entry name" value="Pept_S26A_signal_pept_1_CS"/>
</dbReference>
<dbReference type="PROSITE" id="PS00761">
    <property type="entry name" value="SPASE_I_3"/>
    <property type="match status" value="1"/>
</dbReference>
<evidence type="ECO:0000256" key="3">
    <source>
        <dbReference type="ARBA" id="ARBA00013208"/>
    </source>
</evidence>
<dbReference type="Gene3D" id="2.10.109.10">
    <property type="entry name" value="Umud Fragment, subunit A"/>
    <property type="match status" value="1"/>
</dbReference>
<dbReference type="NCBIfam" id="TIGR02227">
    <property type="entry name" value="sigpep_I_bact"/>
    <property type="match status" value="1"/>
</dbReference>
<accession>A0A1F7K2B1</accession>
<feature type="active site" evidence="5">
    <location>
        <position position="89"/>
    </location>
</feature>
<feature type="domain" description="Peptidase S26" evidence="7">
    <location>
        <begin position="18"/>
        <end position="176"/>
    </location>
</feature>
<dbReference type="InterPro" id="IPR036286">
    <property type="entry name" value="LexA/Signal_pep-like_sf"/>
</dbReference>
<dbReference type="PANTHER" id="PTHR43390:SF1">
    <property type="entry name" value="CHLOROPLAST PROCESSING PEPTIDASE"/>
    <property type="match status" value="1"/>
</dbReference>
<feature type="transmembrane region" description="Helical" evidence="6">
    <location>
        <begin position="14"/>
        <end position="36"/>
    </location>
</feature>
<sequence length="189" mass="21629">MKEPQTLLGKVIDIIFTFLESIALGGAFFVVVYLFVMQPHQVKGNSMYPTYHDKEYILTDKISYKFRLPERGDVIILKSPKNPDIDFIKRIIALPGETLKIESGQVYLNNSLFKEPYLQVQTPLFPGGFMQEGLIVTVPENMVFVMGDNRPGSSDSREFGFIPMENIIGRVFFRYFPVSRAGMIEKPNY</sequence>
<evidence type="ECO:0000313" key="9">
    <source>
        <dbReference type="Proteomes" id="UP000178450"/>
    </source>
</evidence>
<dbReference type="PRINTS" id="PR00727">
    <property type="entry name" value="LEADERPTASE"/>
</dbReference>
<comment type="caution">
    <text evidence="8">The sequence shown here is derived from an EMBL/GenBank/DDBJ whole genome shotgun (WGS) entry which is preliminary data.</text>
</comment>
<dbReference type="PANTHER" id="PTHR43390">
    <property type="entry name" value="SIGNAL PEPTIDASE I"/>
    <property type="match status" value="1"/>
</dbReference>
<evidence type="ECO:0000256" key="1">
    <source>
        <dbReference type="ARBA" id="ARBA00000677"/>
    </source>
</evidence>
<organism evidence="8 9">
    <name type="scientific">Candidatus Roizmanbacteria bacterium RIFOXYA1_FULL_41_12</name>
    <dbReference type="NCBI Taxonomy" id="1802082"/>
    <lineage>
        <taxon>Bacteria</taxon>
        <taxon>Candidatus Roizmaniibacteriota</taxon>
    </lineage>
</organism>
<keyword evidence="6" id="KW-0645">Protease</keyword>
<keyword evidence="6" id="KW-0812">Transmembrane</keyword>
<evidence type="ECO:0000256" key="2">
    <source>
        <dbReference type="ARBA" id="ARBA00009370"/>
    </source>
</evidence>
<reference evidence="8 9" key="1">
    <citation type="journal article" date="2016" name="Nat. Commun.">
        <title>Thousands of microbial genomes shed light on interconnected biogeochemical processes in an aquifer system.</title>
        <authorList>
            <person name="Anantharaman K."/>
            <person name="Brown C.T."/>
            <person name="Hug L.A."/>
            <person name="Sharon I."/>
            <person name="Castelle C.J."/>
            <person name="Probst A.J."/>
            <person name="Thomas B.C."/>
            <person name="Singh A."/>
            <person name="Wilkins M.J."/>
            <person name="Karaoz U."/>
            <person name="Brodie E.L."/>
            <person name="Williams K.H."/>
            <person name="Hubbard S.S."/>
            <person name="Banfield J.F."/>
        </authorList>
    </citation>
    <scope>NUCLEOTIDE SEQUENCE [LARGE SCALE GENOMIC DNA]</scope>
</reference>
<evidence type="ECO:0000256" key="4">
    <source>
        <dbReference type="ARBA" id="ARBA00022801"/>
    </source>
</evidence>
<dbReference type="InterPro" id="IPR019757">
    <property type="entry name" value="Pept_S26A_signal_pept_1_Lys-AS"/>
</dbReference>
<protein>
    <recommendedName>
        <fullName evidence="3 6">Signal peptidase I</fullName>
        <ecNumber evidence="3 6">3.4.21.89</ecNumber>
    </recommendedName>
</protein>
<dbReference type="EC" id="3.4.21.89" evidence="3 6"/>
<comment type="catalytic activity">
    <reaction evidence="1 6">
        <text>Cleavage of hydrophobic, N-terminal signal or leader sequences from secreted and periplasmic proteins.</text>
        <dbReference type="EC" id="3.4.21.89"/>
    </reaction>
</comment>
<keyword evidence="6" id="KW-1133">Transmembrane helix</keyword>
<dbReference type="EMBL" id="MGBG01000024">
    <property type="protein sequence ID" value="OGK61985.1"/>
    <property type="molecule type" value="Genomic_DNA"/>
</dbReference>
<evidence type="ECO:0000259" key="7">
    <source>
        <dbReference type="Pfam" id="PF10502"/>
    </source>
</evidence>
<proteinExistence type="inferred from homology"/>
<dbReference type="InterPro" id="IPR019533">
    <property type="entry name" value="Peptidase_S26"/>
</dbReference>
<evidence type="ECO:0000256" key="5">
    <source>
        <dbReference type="PIRSR" id="PIRSR600223-1"/>
    </source>
</evidence>
<dbReference type="PROSITE" id="PS00760">
    <property type="entry name" value="SPASE_I_2"/>
    <property type="match status" value="1"/>
</dbReference>
<dbReference type="GO" id="GO:0006465">
    <property type="term" value="P:signal peptide processing"/>
    <property type="evidence" value="ECO:0007669"/>
    <property type="project" value="InterPro"/>
</dbReference>
<dbReference type="GO" id="GO:0009003">
    <property type="term" value="F:signal peptidase activity"/>
    <property type="evidence" value="ECO:0007669"/>
    <property type="project" value="UniProtKB-EC"/>
</dbReference>
<gene>
    <name evidence="8" type="ORF">A2209_00625</name>
</gene>